<reference evidence="1 2" key="1">
    <citation type="submission" date="2022-05" db="EMBL/GenBank/DDBJ databases">
        <authorList>
            <consortium name="Genoscope - CEA"/>
            <person name="William W."/>
        </authorList>
    </citation>
    <scope>NUCLEOTIDE SEQUENCE [LARGE SCALE GENOMIC DNA]</scope>
</reference>
<evidence type="ECO:0000313" key="2">
    <source>
        <dbReference type="Proteomes" id="UP001159427"/>
    </source>
</evidence>
<organism evidence="1 2">
    <name type="scientific">Porites evermanni</name>
    <dbReference type="NCBI Taxonomy" id="104178"/>
    <lineage>
        <taxon>Eukaryota</taxon>
        <taxon>Metazoa</taxon>
        <taxon>Cnidaria</taxon>
        <taxon>Anthozoa</taxon>
        <taxon>Hexacorallia</taxon>
        <taxon>Scleractinia</taxon>
        <taxon>Fungiina</taxon>
        <taxon>Poritidae</taxon>
        <taxon>Porites</taxon>
    </lineage>
</organism>
<dbReference type="EMBL" id="CALNXI010000003">
    <property type="protein sequence ID" value="CAH3013853.1"/>
    <property type="molecule type" value="Genomic_DNA"/>
</dbReference>
<sequence>MLASRPYALSKLTLKECIGICRSYETSSQQLKEFNQEEVSANSQSNEKKPREIHCKFCAKTHVWNKLKCPAWGKTCSNCGIPNHFAVACKNKSPPPSSATSSKPPTLRHVCKPVHAVEDSDFDEYVACVDIKEQVCAVENPDRKDKLLVEKPIGKKRVQVVNPRNGRKYSVEFVVVKGIGKPLLGSRTNEQMQLISVVRQNIMPIQFEEPSQSKHHL</sequence>
<proteinExistence type="predicted"/>
<gene>
    <name evidence="1" type="ORF">PEVE_00022491</name>
</gene>
<protein>
    <submittedName>
        <fullName evidence="1">Uncharacterized protein</fullName>
    </submittedName>
</protein>
<dbReference type="Proteomes" id="UP001159427">
    <property type="component" value="Unassembled WGS sequence"/>
</dbReference>
<keyword evidence="2" id="KW-1185">Reference proteome</keyword>
<comment type="caution">
    <text evidence="1">The sequence shown here is derived from an EMBL/GenBank/DDBJ whole genome shotgun (WGS) entry which is preliminary data.</text>
</comment>
<accession>A0ABN8LCL3</accession>
<name>A0ABN8LCL3_9CNID</name>
<evidence type="ECO:0000313" key="1">
    <source>
        <dbReference type="EMBL" id="CAH3013853.1"/>
    </source>
</evidence>